<dbReference type="InterPro" id="IPR042451">
    <property type="entry name" value="ZPR1_A/B_dom"/>
</dbReference>
<dbReference type="PANTHER" id="PTHR10876:SF0">
    <property type="entry name" value="ZINC FINGER PROTEIN ZPR1"/>
    <property type="match status" value="1"/>
</dbReference>
<dbReference type="Pfam" id="PF22794">
    <property type="entry name" value="jr-ZPR1"/>
    <property type="match status" value="1"/>
</dbReference>
<evidence type="ECO:0000313" key="6">
    <source>
        <dbReference type="EMBL" id="AGB50049.1"/>
    </source>
</evidence>
<evidence type="ECO:0000256" key="4">
    <source>
        <dbReference type="ARBA" id="ARBA00022833"/>
    </source>
</evidence>
<keyword evidence="2" id="KW-0479">Metal-binding</keyword>
<comment type="similarity">
    <text evidence="1">Belongs to the ZPR1 family.</text>
</comment>
<evidence type="ECO:0000256" key="1">
    <source>
        <dbReference type="ARBA" id="ARBA00008354"/>
    </source>
</evidence>
<dbReference type="InterPro" id="IPR004457">
    <property type="entry name" value="Znf_ZPR1"/>
</dbReference>
<dbReference type="Gene3D" id="2.60.120.1040">
    <property type="entry name" value="ZPR1, A/B domain"/>
    <property type="match status" value="1"/>
</dbReference>
<dbReference type="FunFam" id="2.60.120.1040:FF:000008">
    <property type="entry name" value="Zn finger containing protein"/>
    <property type="match status" value="1"/>
</dbReference>
<dbReference type="InterPro" id="IPR040141">
    <property type="entry name" value="ZPR1"/>
</dbReference>
<dbReference type="InterPro" id="IPR004470">
    <property type="entry name" value="ZPR1-like_arc"/>
</dbReference>
<gene>
    <name evidence="6" type="ordered locus">Metho_1870</name>
</gene>
<accession>L0L1A1</accession>
<evidence type="ECO:0000256" key="3">
    <source>
        <dbReference type="ARBA" id="ARBA00022771"/>
    </source>
</evidence>
<proteinExistence type="inferred from homology"/>
<organism evidence="6 7">
    <name type="scientific">Methanomethylovorans hollandica (strain DSM 15978 / NBRC 107637 / DMS1)</name>
    <dbReference type="NCBI Taxonomy" id="867904"/>
    <lineage>
        <taxon>Archaea</taxon>
        <taxon>Methanobacteriati</taxon>
        <taxon>Methanobacteriota</taxon>
        <taxon>Stenosarchaea group</taxon>
        <taxon>Methanomicrobia</taxon>
        <taxon>Methanosarcinales</taxon>
        <taxon>Methanosarcinaceae</taxon>
        <taxon>Methanomethylovorans</taxon>
    </lineage>
</organism>
<sequence>MTGDGPQAAFVTRTQCPLCHKEIIMNWERDEIPYFGDVMYITACCDCSFRFTDTMILSQKEPVRYEFVVEGSEDLYAKVVRSTSGTIKVPELGIIVEPGSISESYITNIEGVLDRILGVVITATKWVADEPEKYERGLQLQEMIHEAVDGKRKLTVIIEDPLGNSAIISEKAVSSKLTQEQARKLKTGMIVFDAESAEIEMDACDEDMIGN</sequence>
<dbReference type="KEGG" id="mhz:Metho_1870"/>
<dbReference type="GO" id="GO:0008270">
    <property type="term" value="F:zinc ion binding"/>
    <property type="evidence" value="ECO:0007669"/>
    <property type="project" value="UniProtKB-KW"/>
</dbReference>
<dbReference type="NCBIfam" id="TIGR00310">
    <property type="entry name" value="ZPR1_znf"/>
    <property type="match status" value="1"/>
</dbReference>
<dbReference type="Proteomes" id="UP000010866">
    <property type="component" value="Chromosome"/>
</dbReference>
<keyword evidence="7" id="KW-1185">Reference proteome</keyword>
<dbReference type="PANTHER" id="PTHR10876">
    <property type="entry name" value="ZINC FINGER PROTEIN ZPR1"/>
    <property type="match status" value="1"/>
</dbReference>
<feature type="domain" description="Zinc finger ZPR1-type" evidence="5">
    <location>
        <begin position="14"/>
        <end position="169"/>
    </location>
</feature>
<dbReference type="GeneID" id="14406383"/>
<dbReference type="AlphaFoldDB" id="L0L1A1"/>
<protein>
    <submittedName>
        <fullName evidence="6">ZPR1-related zinc finger protein</fullName>
    </submittedName>
</protein>
<reference evidence="7" key="1">
    <citation type="submission" date="2012-02" db="EMBL/GenBank/DDBJ databases">
        <title>Complete sequence of chromosome of Methanomethylovorans hollandica DSM 15978.</title>
        <authorList>
            <person name="Lucas S."/>
            <person name="Copeland A."/>
            <person name="Lapidus A."/>
            <person name="Glavina del Rio T."/>
            <person name="Dalin E."/>
            <person name="Tice H."/>
            <person name="Bruce D."/>
            <person name="Goodwin L."/>
            <person name="Pitluck S."/>
            <person name="Peters L."/>
            <person name="Mikhailova N."/>
            <person name="Held B."/>
            <person name="Kyrpides N."/>
            <person name="Mavromatis K."/>
            <person name="Ivanova N."/>
            <person name="Brettin T."/>
            <person name="Detter J.C."/>
            <person name="Han C."/>
            <person name="Larimer F."/>
            <person name="Land M."/>
            <person name="Hauser L."/>
            <person name="Markowitz V."/>
            <person name="Cheng J.-F."/>
            <person name="Hugenholtz P."/>
            <person name="Woyke T."/>
            <person name="Wu D."/>
            <person name="Spring S."/>
            <person name="Schroeder M."/>
            <person name="Brambilla E."/>
            <person name="Klenk H.-P."/>
            <person name="Eisen J.A."/>
        </authorList>
    </citation>
    <scope>NUCLEOTIDE SEQUENCE [LARGE SCALE GENOMIC DNA]</scope>
    <source>
        <strain evidence="7">DSM 15978 / NBRC 107637 / DMS1</strain>
    </source>
</reference>
<dbReference type="NCBIfam" id="TIGR00340">
    <property type="entry name" value="zpr1_rel"/>
    <property type="match status" value="1"/>
</dbReference>
<dbReference type="EMBL" id="CP003362">
    <property type="protein sequence ID" value="AGB50049.1"/>
    <property type="molecule type" value="Genomic_DNA"/>
</dbReference>
<name>L0L1A1_METHD</name>
<dbReference type="InterPro" id="IPR056180">
    <property type="entry name" value="ZPR1_jr_dom"/>
</dbReference>
<evidence type="ECO:0000256" key="2">
    <source>
        <dbReference type="ARBA" id="ARBA00022723"/>
    </source>
</evidence>
<keyword evidence="4" id="KW-0862">Zinc</keyword>
<dbReference type="RefSeq" id="WP_015325214.1">
    <property type="nucleotide sequence ID" value="NC_019977.1"/>
</dbReference>
<dbReference type="STRING" id="867904.Metho_1870"/>
<dbReference type="HOGENOM" id="CLU_107446_0_0_2"/>
<evidence type="ECO:0000259" key="5">
    <source>
        <dbReference type="SMART" id="SM00709"/>
    </source>
</evidence>
<keyword evidence="3" id="KW-0863">Zinc-finger</keyword>
<dbReference type="SMART" id="SM00709">
    <property type="entry name" value="Zpr1"/>
    <property type="match status" value="1"/>
</dbReference>
<evidence type="ECO:0000313" key="7">
    <source>
        <dbReference type="Proteomes" id="UP000010866"/>
    </source>
</evidence>